<evidence type="ECO:0000313" key="2">
    <source>
        <dbReference type="Proteomes" id="UP001302349"/>
    </source>
</evidence>
<proteinExistence type="predicted"/>
<dbReference type="Proteomes" id="UP001302349">
    <property type="component" value="Chromosome"/>
</dbReference>
<accession>A0ABZ0ILZ2</accession>
<evidence type="ECO:0000313" key="1">
    <source>
        <dbReference type="EMBL" id="WOK04582.1"/>
    </source>
</evidence>
<reference evidence="1 2" key="1">
    <citation type="journal article" date="2023" name="Microbiol. Resour. Announc.">
        <title>Complete Genome Sequence of Imperialibacter roseus strain P4T.</title>
        <authorList>
            <person name="Tizabi D.R."/>
            <person name="Bachvaroff T."/>
            <person name="Hill R.T."/>
        </authorList>
    </citation>
    <scope>NUCLEOTIDE SEQUENCE [LARGE SCALE GENOMIC DNA]</scope>
    <source>
        <strain evidence="1 2">P4T</strain>
    </source>
</reference>
<name>A0ABZ0ILZ2_9BACT</name>
<organism evidence="1 2">
    <name type="scientific">Imperialibacter roseus</name>
    <dbReference type="NCBI Taxonomy" id="1324217"/>
    <lineage>
        <taxon>Bacteria</taxon>
        <taxon>Pseudomonadati</taxon>
        <taxon>Bacteroidota</taxon>
        <taxon>Cytophagia</taxon>
        <taxon>Cytophagales</taxon>
        <taxon>Flammeovirgaceae</taxon>
        <taxon>Imperialibacter</taxon>
    </lineage>
</organism>
<sequence>MRVIAKRTLKEFWSLYHDSELPLIEWHTIVSKSSWQNPNEVKEVFPSVDFVGNNRAFFNICRNKYRLVVVFRYQIQMVYIRFIGTHKDYDSISNIKEI</sequence>
<protein>
    <submittedName>
        <fullName evidence="1">Type II toxin-antitoxin system HigB family toxin</fullName>
    </submittedName>
</protein>
<gene>
    <name evidence="1" type="ORF">RT717_15985</name>
</gene>
<dbReference type="EMBL" id="CP136051">
    <property type="protein sequence ID" value="WOK04582.1"/>
    <property type="molecule type" value="Genomic_DNA"/>
</dbReference>
<dbReference type="InterPro" id="IPR018669">
    <property type="entry name" value="Toxin_HigB"/>
</dbReference>
<dbReference type="Pfam" id="PF09907">
    <property type="entry name" value="HigB_toxin"/>
    <property type="match status" value="1"/>
</dbReference>
<keyword evidence="2" id="KW-1185">Reference proteome</keyword>
<dbReference type="RefSeq" id="WP_317487387.1">
    <property type="nucleotide sequence ID" value="NZ_CP136051.1"/>
</dbReference>